<name>A0A1M4ZN96_9BACT</name>
<sequence length="81" mass="9386">MERFNKEIVVGTENKRFQFTRIDNIDGVKFFITTIDENGKPISFSMKKNKLGDWALTPGSSRWLYTITDELSEAIIETRPV</sequence>
<accession>A0A1M4ZN96</accession>
<dbReference type="Proteomes" id="UP000184048">
    <property type="component" value="Unassembled WGS sequence"/>
</dbReference>
<gene>
    <name evidence="1" type="ORF">SAMN02745131_02002</name>
</gene>
<dbReference type="OrthoDB" id="677107at2"/>
<protein>
    <submittedName>
        <fullName evidence="1">Uncharacterized protein</fullName>
    </submittedName>
</protein>
<keyword evidence="2" id="KW-1185">Reference proteome</keyword>
<evidence type="ECO:0000313" key="1">
    <source>
        <dbReference type="EMBL" id="SHF19277.1"/>
    </source>
</evidence>
<proteinExistence type="predicted"/>
<evidence type="ECO:0000313" key="2">
    <source>
        <dbReference type="Proteomes" id="UP000184048"/>
    </source>
</evidence>
<reference evidence="1 2" key="1">
    <citation type="submission" date="2016-11" db="EMBL/GenBank/DDBJ databases">
        <authorList>
            <person name="Jaros S."/>
            <person name="Januszkiewicz K."/>
            <person name="Wedrychowicz H."/>
        </authorList>
    </citation>
    <scope>NUCLEOTIDE SEQUENCE [LARGE SCALE GENOMIC DNA]</scope>
    <source>
        <strain evidence="1 2">DSM 18119</strain>
    </source>
</reference>
<dbReference type="EMBL" id="FQUU01000007">
    <property type="protein sequence ID" value="SHF19277.1"/>
    <property type="molecule type" value="Genomic_DNA"/>
</dbReference>
<dbReference type="AlphaFoldDB" id="A0A1M4ZN96"/>
<dbReference type="RefSeq" id="WP_072835197.1">
    <property type="nucleotide sequence ID" value="NZ_FQUU01000007.1"/>
</dbReference>
<organism evidence="1 2">
    <name type="scientific">Flavisolibacter ginsengisoli DSM 18119</name>
    <dbReference type="NCBI Taxonomy" id="1121884"/>
    <lineage>
        <taxon>Bacteria</taxon>
        <taxon>Pseudomonadati</taxon>
        <taxon>Bacteroidota</taxon>
        <taxon>Chitinophagia</taxon>
        <taxon>Chitinophagales</taxon>
        <taxon>Chitinophagaceae</taxon>
        <taxon>Flavisolibacter</taxon>
    </lineage>
</organism>